<organism evidence="2 3">
    <name type="scientific">Rickenella mellea</name>
    <dbReference type="NCBI Taxonomy" id="50990"/>
    <lineage>
        <taxon>Eukaryota</taxon>
        <taxon>Fungi</taxon>
        <taxon>Dikarya</taxon>
        <taxon>Basidiomycota</taxon>
        <taxon>Agaricomycotina</taxon>
        <taxon>Agaricomycetes</taxon>
        <taxon>Hymenochaetales</taxon>
        <taxon>Rickenellaceae</taxon>
        <taxon>Rickenella</taxon>
    </lineage>
</organism>
<dbReference type="STRING" id="50990.A0A4Y7QET0"/>
<dbReference type="VEuPathDB" id="FungiDB:BD410DRAFT_764498"/>
<reference evidence="2 3" key="1">
    <citation type="submission" date="2018-06" db="EMBL/GenBank/DDBJ databases">
        <title>A transcriptomic atlas of mushroom development highlights an independent origin of complex multicellularity.</title>
        <authorList>
            <consortium name="DOE Joint Genome Institute"/>
            <person name="Krizsan K."/>
            <person name="Almasi E."/>
            <person name="Merenyi Z."/>
            <person name="Sahu N."/>
            <person name="Viragh M."/>
            <person name="Koszo T."/>
            <person name="Mondo S."/>
            <person name="Kiss B."/>
            <person name="Balint B."/>
            <person name="Kues U."/>
            <person name="Barry K."/>
            <person name="Hegedus J.C."/>
            <person name="Henrissat B."/>
            <person name="Johnson J."/>
            <person name="Lipzen A."/>
            <person name="Ohm R."/>
            <person name="Nagy I."/>
            <person name="Pangilinan J."/>
            <person name="Yan J."/>
            <person name="Xiong Y."/>
            <person name="Grigoriev I.V."/>
            <person name="Hibbett D.S."/>
            <person name="Nagy L.G."/>
        </authorList>
    </citation>
    <scope>NUCLEOTIDE SEQUENCE [LARGE SCALE GENOMIC DNA]</scope>
    <source>
        <strain evidence="2 3">SZMC22713</strain>
    </source>
</reference>
<protein>
    <submittedName>
        <fullName evidence="2">Uncharacterized protein</fullName>
    </submittedName>
</protein>
<accession>A0A4Y7QET0</accession>
<gene>
    <name evidence="2" type="ORF">BD410DRAFT_764498</name>
</gene>
<dbReference type="Proteomes" id="UP000294933">
    <property type="component" value="Unassembled WGS sequence"/>
</dbReference>
<dbReference type="Pfam" id="PF05794">
    <property type="entry name" value="Tcp11"/>
    <property type="match status" value="1"/>
</dbReference>
<sequence length="612" mass="68251">MKDAGVAGETSKALSDALLVQFDQLVSTGVWGSSEEEREALRRLNLELSDVHHQPLQIPPSRASKLNNAEHLPNISIVNPPSLADLAVAPWSGIINLPSELIEELNDVYFLHVLATNPDKVLPPGKSLLSMMTQSNLKPTENGGPLPNLKDKVGDIVRKAFWDEALETLSVPNPSKQLPRLKLLYSDLHTSVTPLLPPTHPALITLSSPLSPTSAPLLSAVRHLRELLQALRKRCAPVRDSDIDALLPPLDIPPRSSATKDLAKLVISTVKATLDISEVMKTDMTHFVLGNLSETEVKAELGRQAIARERNAILKVWGDDHIWKDWVTWVKELHQIPEQHADEVKWTRRLFQALFTNVPVSCIMPKNPNEPADPQTANDQSSLDSNLLPPHFLFMTTTLVRIQNSLQALVIAAALRPFVRSSNSSSTDLETNSNSISKQSFTERIWMLLKIEVDEEPGSGDTHLINLEDEVIREYQSTREADNRPRDEAVEQRLREDVRRTLQPRDPVFQLLQKRLMEAMSPRLSAALRSHLPSIPEVMHTGRERKRLKLDTSSTHSGDTDALLSSVHLQNLIVKGFEDPVLVQGISDVLKDIARNVSWLRKVWGSDLDGVL</sequence>
<dbReference type="InterPro" id="IPR008862">
    <property type="entry name" value="Tcp11"/>
</dbReference>
<keyword evidence="3" id="KW-1185">Reference proteome</keyword>
<proteinExistence type="inferred from homology"/>
<dbReference type="EMBL" id="ML170162">
    <property type="protein sequence ID" value="TDL26134.1"/>
    <property type="molecule type" value="Genomic_DNA"/>
</dbReference>
<comment type="similarity">
    <text evidence="1">Belongs to the TCP11 family.</text>
</comment>
<evidence type="ECO:0000256" key="1">
    <source>
        <dbReference type="ARBA" id="ARBA00010954"/>
    </source>
</evidence>
<name>A0A4Y7QET0_9AGAM</name>
<dbReference type="AlphaFoldDB" id="A0A4Y7QET0"/>
<evidence type="ECO:0000313" key="3">
    <source>
        <dbReference type="Proteomes" id="UP000294933"/>
    </source>
</evidence>
<dbReference type="OrthoDB" id="276323at2759"/>
<evidence type="ECO:0000313" key="2">
    <source>
        <dbReference type="EMBL" id="TDL26134.1"/>
    </source>
</evidence>